<protein>
    <recommendedName>
        <fullName evidence="4">NAD(P)/FAD-dependent oxidoreductase</fullName>
    </recommendedName>
</protein>
<evidence type="ECO:0000313" key="2">
    <source>
        <dbReference type="EMBL" id="GAA3621733.1"/>
    </source>
</evidence>
<dbReference type="Proteomes" id="UP001500630">
    <property type="component" value="Unassembled WGS sequence"/>
</dbReference>
<dbReference type="PANTHER" id="PTHR43539:SF78">
    <property type="entry name" value="FLAVIN-CONTAINING MONOOXYGENASE"/>
    <property type="match status" value="1"/>
</dbReference>
<dbReference type="EMBL" id="BAABDQ010000065">
    <property type="protein sequence ID" value="GAA3621733.1"/>
    <property type="molecule type" value="Genomic_DNA"/>
</dbReference>
<gene>
    <name evidence="2" type="ORF">GCM10022419_129270</name>
</gene>
<organism evidence="2 3">
    <name type="scientific">Nonomuraea rosea</name>
    <dbReference type="NCBI Taxonomy" id="638574"/>
    <lineage>
        <taxon>Bacteria</taxon>
        <taxon>Bacillati</taxon>
        <taxon>Actinomycetota</taxon>
        <taxon>Actinomycetes</taxon>
        <taxon>Streptosporangiales</taxon>
        <taxon>Streptosporangiaceae</taxon>
        <taxon>Nonomuraea</taxon>
    </lineage>
</organism>
<keyword evidence="3" id="KW-1185">Reference proteome</keyword>
<evidence type="ECO:0008006" key="4">
    <source>
        <dbReference type="Google" id="ProtNLM"/>
    </source>
</evidence>
<accession>A0ABP6ZYE2</accession>
<dbReference type="SUPFAM" id="SSF51905">
    <property type="entry name" value="FAD/NAD(P)-binding domain"/>
    <property type="match status" value="1"/>
</dbReference>
<name>A0ABP6ZYE2_9ACTN</name>
<evidence type="ECO:0000313" key="3">
    <source>
        <dbReference type="Proteomes" id="UP001500630"/>
    </source>
</evidence>
<dbReference type="InterPro" id="IPR050982">
    <property type="entry name" value="Auxin_biosynth/cation_transpt"/>
</dbReference>
<dbReference type="Gene3D" id="3.50.50.60">
    <property type="entry name" value="FAD/NAD(P)-binding domain"/>
    <property type="match status" value="1"/>
</dbReference>
<dbReference type="InterPro" id="IPR036188">
    <property type="entry name" value="FAD/NAD-bd_sf"/>
</dbReference>
<keyword evidence="1" id="KW-0560">Oxidoreductase</keyword>
<reference evidence="3" key="1">
    <citation type="journal article" date="2019" name="Int. J. Syst. Evol. Microbiol.">
        <title>The Global Catalogue of Microorganisms (GCM) 10K type strain sequencing project: providing services to taxonomists for standard genome sequencing and annotation.</title>
        <authorList>
            <consortium name="The Broad Institute Genomics Platform"/>
            <consortium name="The Broad Institute Genome Sequencing Center for Infectious Disease"/>
            <person name="Wu L."/>
            <person name="Ma J."/>
        </authorList>
    </citation>
    <scope>NUCLEOTIDE SEQUENCE [LARGE SCALE GENOMIC DNA]</scope>
    <source>
        <strain evidence="3">JCM 17326</strain>
    </source>
</reference>
<evidence type="ECO:0000256" key="1">
    <source>
        <dbReference type="ARBA" id="ARBA00023002"/>
    </source>
</evidence>
<dbReference type="PANTHER" id="PTHR43539">
    <property type="entry name" value="FLAVIN-BINDING MONOOXYGENASE-LIKE PROTEIN (AFU_ORTHOLOGUE AFUA_4G09220)"/>
    <property type="match status" value="1"/>
</dbReference>
<comment type="caution">
    <text evidence="2">The sequence shown here is derived from an EMBL/GenBank/DDBJ whole genome shotgun (WGS) entry which is preliminary data.</text>
</comment>
<sequence>MAWPPAGPPGPVAGYRSPASLPGEHVIVVGAGNSAVQVAYELAADWRVTLAGRTPIRFVEQRPLGRDLHFWFRVTGFDRLPLARAEAPPASPVLDDGRYRRALREGRFQRREMFTRLDGDQVEWPDGRRERVDAVLLATGYQPNLPYLAALGALTADGRPRQRQGLSLTHGGLGFLGLEWQRTPSSNTLRGVGADARRIVAALARHLCGDRERARA</sequence>
<dbReference type="RefSeq" id="WP_345579393.1">
    <property type="nucleotide sequence ID" value="NZ_BAABDQ010000065.1"/>
</dbReference>
<proteinExistence type="predicted"/>